<evidence type="ECO:0000256" key="1">
    <source>
        <dbReference type="SAM" id="MobiDB-lite"/>
    </source>
</evidence>
<feature type="compositionally biased region" description="Acidic residues" evidence="1">
    <location>
        <begin position="194"/>
        <end position="210"/>
    </location>
</feature>
<organism evidence="4 5">
    <name type="scientific">Corynebacterium occultum</name>
    <dbReference type="NCBI Taxonomy" id="2675219"/>
    <lineage>
        <taxon>Bacteria</taxon>
        <taxon>Bacillati</taxon>
        <taxon>Actinomycetota</taxon>
        <taxon>Actinomycetes</taxon>
        <taxon>Mycobacteriales</taxon>
        <taxon>Corynebacteriaceae</taxon>
        <taxon>Corynebacterium</taxon>
    </lineage>
</organism>
<dbReference type="PROSITE" id="PS51257">
    <property type="entry name" value="PROKAR_LIPOPROTEIN"/>
    <property type="match status" value="1"/>
</dbReference>
<feature type="compositionally biased region" description="Low complexity" evidence="1">
    <location>
        <begin position="28"/>
        <end position="50"/>
    </location>
</feature>
<name>A0A6B8W8V4_9CORY</name>
<dbReference type="InterPro" id="IPR026004">
    <property type="entry name" value="Septum_form"/>
</dbReference>
<dbReference type="Pfam" id="PF13845">
    <property type="entry name" value="Septum_form"/>
    <property type="match status" value="1"/>
</dbReference>
<gene>
    <name evidence="4" type="ORF">COCCU_12435</name>
</gene>
<feature type="region of interest" description="Disordered" evidence="1">
    <location>
        <begin position="28"/>
        <end position="66"/>
    </location>
</feature>
<proteinExistence type="predicted"/>
<dbReference type="EMBL" id="CP046455">
    <property type="protein sequence ID" value="QGU08387.1"/>
    <property type="molecule type" value="Genomic_DNA"/>
</dbReference>
<reference evidence="4 5" key="1">
    <citation type="submission" date="2019-11" db="EMBL/GenBank/DDBJ databases">
        <title>Complete genome sequence of Corynebacterium kalinowskii 1959, a novel Corynebacterium species isolated from soil of a small paddock in Vilsendorf, Germany.</title>
        <authorList>
            <person name="Schaffert L."/>
            <person name="Ruwe M."/>
            <person name="Milse J."/>
            <person name="Hanuschka K."/>
            <person name="Ortseifen V."/>
            <person name="Droste J."/>
            <person name="Brandt D."/>
            <person name="Schlueter L."/>
            <person name="Kutter Y."/>
            <person name="Vinke S."/>
            <person name="Viehoefer P."/>
            <person name="Jacob L."/>
            <person name="Luebke N.-C."/>
            <person name="Schulte-Berndt E."/>
            <person name="Hain C."/>
            <person name="Linder M."/>
            <person name="Schmidt P."/>
            <person name="Wollenschlaeger L."/>
            <person name="Luttermann T."/>
            <person name="Thieme E."/>
            <person name="Hassa J."/>
            <person name="Haak M."/>
            <person name="Wittchen M."/>
            <person name="Mentz A."/>
            <person name="Persicke M."/>
            <person name="Busche T."/>
            <person name="Ruckert C."/>
        </authorList>
    </citation>
    <scope>NUCLEOTIDE SEQUENCE [LARGE SCALE GENOMIC DNA]</scope>
    <source>
        <strain evidence="4 5">2039</strain>
    </source>
</reference>
<dbReference type="AlphaFoldDB" id="A0A6B8W8V4"/>
<protein>
    <recommendedName>
        <fullName evidence="3">Septum formation-related domain-containing protein</fullName>
    </recommendedName>
</protein>
<feature type="chain" id="PRO_5039634553" description="Septum formation-related domain-containing protein" evidence="2">
    <location>
        <begin position="21"/>
        <end position="216"/>
    </location>
</feature>
<evidence type="ECO:0000313" key="4">
    <source>
        <dbReference type="EMBL" id="QGU08387.1"/>
    </source>
</evidence>
<sequence length="216" mass="22589" precursor="true">MNARRLLTLALSLPAAALLASCATLMSSDSESETTTPTSDSSESSTPVESTTEEPSTETTTAEEQDVFDLSVGDCIEDIETIFGGAEMVDSVTQVGVIDCAQPHNAEVYYAEDLPDGEFPGVEALTTQSEQICLDNFESFTGVPYLQSELEITYFHPTDQSWRYGDRATSCMIVSPEPVSGSAGAGAGGGEGEAPAEEAPAEETPVEEAPAEGAGI</sequence>
<feature type="region of interest" description="Disordered" evidence="1">
    <location>
        <begin position="177"/>
        <end position="216"/>
    </location>
</feature>
<evidence type="ECO:0000259" key="3">
    <source>
        <dbReference type="Pfam" id="PF13845"/>
    </source>
</evidence>
<feature type="compositionally biased region" description="Gly residues" evidence="1">
    <location>
        <begin position="183"/>
        <end position="192"/>
    </location>
</feature>
<accession>A0A6B8W8V4</accession>
<dbReference type="RefSeq" id="WP_156231904.1">
    <property type="nucleotide sequence ID" value="NZ_CP046455.1"/>
</dbReference>
<evidence type="ECO:0000313" key="5">
    <source>
        <dbReference type="Proteomes" id="UP000424462"/>
    </source>
</evidence>
<feature type="signal peptide" evidence="2">
    <location>
        <begin position="1"/>
        <end position="20"/>
    </location>
</feature>
<feature type="compositionally biased region" description="Acidic residues" evidence="1">
    <location>
        <begin position="51"/>
        <end position="66"/>
    </location>
</feature>
<dbReference type="KEGG" id="cok:COCCU_12435"/>
<keyword evidence="2" id="KW-0732">Signal</keyword>
<feature type="domain" description="Septum formation-related" evidence="3">
    <location>
        <begin position="94"/>
        <end position="171"/>
    </location>
</feature>
<keyword evidence="5" id="KW-1185">Reference proteome</keyword>
<dbReference type="Proteomes" id="UP000424462">
    <property type="component" value="Chromosome"/>
</dbReference>
<evidence type="ECO:0000256" key="2">
    <source>
        <dbReference type="SAM" id="SignalP"/>
    </source>
</evidence>